<evidence type="ECO:0000256" key="9">
    <source>
        <dbReference type="ARBA" id="ARBA00023679"/>
    </source>
</evidence>
<dbReference type="CDD" id="cd03429">
    <property type="entry name" value="NUDIX_NADH_pyrophosphatase_Nudt13"/>
    <property type="match status" value="1"/>
</dbReference>
<dbReference type="GO" id="GO:0035529">
    <property type="term" value="F:NADH pyrophosphatase activity"/>
    <property type="evidence" value="ECO:0007669"/>
    <property type="project" value="TreeGrafter"/>
</dbReference>
<dbReference type="Pfam" id="PF09296">
    <property type="entry name" value="NUDIX-like"/>
    <property type="match status" value="1"/>
</dbReference>
<evidence type="ECO:0000256" key="5">
    <source>
        <dbReference type="ARBA" id="ARBA00022723"/>
    </source>
</evidence>
<keyword evidence="7" id="KW-0460">Magnesium</keyword>
<comment type="cofactor">
    <cofactor evidence="1">
        <name>Mg(2+)</name>
        <dbReference type="ChEBI" id="CHEBI:18420"/>
    </cofactor>
</comment>
<dbReference type="InterPro" id="IPR050241">
    <property type="entry name" value="NAD-cap_RNA_hydrolase_NudC"/>
</dbReference>
<dbReference type="Proteomes" id="UP000199623">
    <property type="component" value="Unassembled WGS sequence"/>
</dbReference>
<gene>
    <name evidence="11" type="ORF">SAMN05216553_1218</name>
</gene>
<comment type="catalytic activity">
    <reaction evidence="9">
        <text>a 5'-end NAD(+)-phospho-ribonucleoside in mRNA + H2O = a 5'-end phospho-adenosine-phospho-ribonucleoside in mRNA + beta-nicotinamide D-ribonucleotide + 2 H(+)</text>
        <dbReference type="Rhea" id="RHEA:60876"/>
        <dbReference type="Rhea" id="RHEA-COMP:15698"/>
        <dbReference type="Rhea" id="RHEA-COMP:15719"/>
        <dbReference type="ChEBI" id="CHEBI:14649"/>
        <dbReference type="ChEBI" id="CHEBI:15377"/>
        <dbReference type="ChEBI" id="CHEBI:15378"/>
        <dbReference type="ChEBI" id="CHEBI:144029"/>
        <dbReference type="ChEBI" id="CHEBI:144051"/>
    </reaction>
    <physiologicalReaction direction="left-to-right" evidence="9">
        <dbReference type="Rhea" id="RHEA:60877"/>
    </physiologicalReaction>
</comment>
<dbReference type="SUPFAM" id="SSF55811">
    <property type="entry name" value="Nudix"/>
    <property type="match status" value="1"/>
</dbReference>
<keyword evidence="6" id="KW-0378">Hydrolase</keyword>
<dbReference type="Pfam" id="PF09297">
    <property type="entry name" value="Zn_ribbon_NUD"/>
    <property type="match status" value="1"/>
</dbReference>
<dbReference type="GO" id="GO:0046872">
    <property type="term" value="F:metal ion binding"/>
    <property type="evidence" value="ECO:0007669"/>
    <property type="project" value="UniProtKB-KW"/>
</dbReference>
<dbReference type="EC" id="3.6.1.22" evidence="4"/>
<keyword evidence="8" id="KW-0520">NAD</keyword>
<dbReference type="InterPro" id="IPR000086">
    <property type="entry name" value="NUDIX_hydrolase_dom"/>
</dbReference>
<evidence type="ECO:0000256" key="8">
    <source>
        <dbReference type="ARBA" id="ARBA00023027"/>
    </source>
</evidence>
<feature type="domain" description="Nudix hydrolase" evidence="10">
    <location>
        <begin position="174"/>
        <end position="299"/>
    </location>
</feature>
<evidence type="ECO:0000259" key="10">
    <source>
        <dbReference type="PROSITE" id="PS51462"/>
    </source>
</evidence>
<dbReference type="InterPro" id="IPR015797">
    <property type="entry name" value="NUDIX_hydrolase-like_dom_sf"/>
</dbReference>
<dbReference type="Gene3D" id="3.90.79.20">
    <property type="match status" value="1"/>
</dbReference>
<evidence type="ECO:0000256" key="7">
    <source>
        <dbReference type="ARBA" id="ARBA00022842"/>
    </source>
</evidence>
<evidence type="ECO:0000256" key="2">
    <source>
        <dbReference type="ARBA" id="ARBA00001947"/>
    </source>
</evidence>
<dbReference type="GO" id="GO:0006742">
    <property type="term" value="P:NADP+ catabolic process"/>
    <property type="evidence" value="ECO:0007669"/>
    <property type="project" value="TreeGrafter"/>
</dbReference>
<dbReference type="NCBIfam" id="NF001299">
    <property type="entry name" value="PRK00241.1"/>
    <property type="match status" value="1"/>
</dbReference>
<sequence length="318" mass="34115">MSFDLLGLPALSRTTVDRGEPLRGDDEKLAALWPKARMLVVDTRGRTLVADHGTRVVDRPAAEFGDQPPVNAVLLGEEDGVAYFAVLMPAEEGEAPPAGRAWGPPELTTEPQWLDLRQAGATLDDRWAGLFTAAAALFQWHRLGKYCAKCGARTVLEKSGWASVCSGCGREEYPRTDAAVICLVHDGADQVLLARGPEWPEGRYSVLAGFVEAGESLEACVAREVLEEVGVVVRDIRYLGSQPWPFPRSLMIGFEAVADPAEPLRLAEGEIAEAKWVQRADVRKAIEEPGSVPGLGLAGGASIAFRMLQSWSGAGQGG</sequence>
<evidence type="ECO:0000256" key="4">
    <source>
        <dbReference type="ARBA" id="ARBA00012381"/>
    </source>
</evidence>
<dbReference type="InterPro" id="IPR015375">
    <property type="entry name" value="NADH_PPase-like_N"/>
</dbReference>
<evidence type="ECO:0000313" key="11">
    <source>
        <dbReference type="EMBL" id="SDH40317.1"/>
    </source>
</evidence>
<name>A0A1G8C4A7_9PSEU</name>
<dbReference type="InterPro" id="IPR015376">
    <property type="entry name" value="Znr_NADH_PPase"/>
</dbReference>
<dbReference type="InterPro" id="IPR049734">
    <property type="entry name" value="NudC-like_C"/>
</dbReference>
<comment type="cofactor">
    <cofactor evidence="2">
        <name>Zn(2+)</name>
        <dbReference type="ChEBI" id="CHEBI:29105"/>
    </cofactor>
</comment>
<organism evidence="11 12">
    <name type="scientific">Lentzea fradiae</name>
    <dbReference type="NCBI Taxonomy" id="200378"/>
    <lineage>
        <taxon>Bacteria</taxon>
        <taxon>Bacillati</taxon>
        <taxon>Actinomycetota</taxon>
        <taxon>Actinomycetes</taxon>
        <taxon>Pseudonocardiales</taxon>
        <taxon>Pseudonocardiaceae</taxon>
        <taxon>Lentzea</taxon>
    </lineage>
</organism>
<dbReference type="AlphaFoldDB" id="A0A1G8C4A7"/>
<dbReference type="Gene3D" id="3.90.79.10">
    <property type="entry name" value="Nucleoside Triphosphate Pyrophosphohydrolase"/>
    <property type="match status" value="1"/>
</dbReference>
<reference evidence="12" key="1">
    <citation type="submission" date="2016-10" db="EMBL/GenBank/DDBJ databases">
        <authorList>
            <person name="Varghese N."/>
            <person name="Submissions S."/>
        </authorList>
    </citation>
    <scope>NUCLEOTIDE SEQUENCE [LARGE SCALE GENOMIC DNA]</scope>
    <source>
        <strain evidence="12">CGMCC 4.3506</strain>
    </source>
</reference>
<protein>
    <recommendedName>
        <fullName evidence="4">NAD(+) diphosphatase</fullName>
        <ecNumber evidence="4">3.6.1.22</ecNumber>
    </recommendedName>
</protein>
<dbReference type="RefSeq" id="WP_176947091.1">
    <property type="nucleotide sequence ID" value="NZ_FNCC01000021.1"/>
</dbReference>
<dbReference type="STRING" id="200378.SAMN05216553_1218"/>
<dbReference type="PROSITE" id="PS00893">
    <property type="entry name" value="NUDIX_BOX"/>
    <property type="match status" value="1"/>
</dbReference>
<dbReference type="GO" id="GO:0019677">
    <property type="term" value="P:NAD+ catabolic process"/>
    <property type="evidence" value="ECO:0007669"/>
    <property type="project" value="TreeGrafter"/>
</dbReference>
<dbReference type="GO" id="GO:0005829">
    <property type="term" value="C:cytosol"/>
    <property type="evidence" value="ECO:0007669"/>
    <property type="project" value="TreeGrafter"/>
</dbReference>
<dbReference type="Pfam" id="PF00293">
    <property type="entry name" value="NUDIX"/>
    <property type="match status" value="1"/>
</dbReference>
<dbReference type="InterPro" id="IPR020084">
    <property type="entry name" value="NUDIX_hydrolase_CS"/>
</dbReference>
<proteinExistence type="inferred from homology"/>
<dbReference type="PROSITE" id="PS51462">
    <property type="entry name" value="NUDIX"/>
    <property type="match status" value="1"/>
</dbReference>
<keyword evidence="5" id="KW-0479">Metal-binding</keyword>
<evidence type="ECO:0000256" key="6">
    <source>
        <dbReference type="ARBA" id="ARBA00022801"/>
    </source>
</evidence>
<accession>A0A1G8C4A7</accession>
<evidence type="ECO:0000256" key="1">
    <source>
        <dbReference type="ARBA" id="ARBA00001946"/>
    </source>
</evidence>
<keyword evidence="12" id="KW-1185">Reference proteome</keyword>
<dbReference type="PANTHER" id="PTHR42904">
    <property type="entry name" value="NUDIX HYDROLASE, NUDC SUBFAMILY"/>
    <property type="match status" value="1"/>
</dbReference>
<evidence type="ECO:0000313" key="12">
    <source>
        <dbReference type="Proteomes" id="UP000199623"/>
    </source>
</evidence>
<dbReference type="EMBL" id="FNCC01000021">
    <property type="protein sequence ID" value="SDH40317.1"/>
    <property type="molecule type" value="Genomic_DNA"/>
</dbReference>
<evidence type="ECO:0000256" key="3">
    <source>
        <dbReference type="ARBA" id="ARBA00009595"/>
    </source>
</evidence>
<comment type="similarity">
    <text evidence="3">Belongs to the Nudix hydrolase family. NudC subfamily.</text>
</comment>
<dbReference type="PANTHER" id="PTHR42904:SF6">
    <property type="entry name" value="NAD-CAPPED RNA HYDROLASE NUDT12"/>
    <property type="match status" value="1"/>
</dbReference>